<sequence length="265" mass="28709">MRFLNENESIYVMAIERRKARLGEGEGQRTESTVSTADQVVIEPSETASASAASSSKSPKSDQEIGDVRNDSIKEGSAAEGAKTKSLSTGVEDIGIGGGVATHIESGGVDILAQYSKVVEQDDKMNEGKAGIVPSPDCTEAVEIGFESSWVDEMRQRVVMRDPKLREDIAQRQIEENSKRCSSGPKISLEEGVASNDHIGTLRNEEAEEEFVAEVSTSEIPRIATTLTSSQPVERPTPSCLNMPLRETPENALVDKQRIIEPSLM</sequence>
<evidence type="ECO:0000256" key="1">
    <source>
        <dbReference type="SAM" id="MobiDB-lite"/>
    </source>
</evidence>
<name>A0A0S3RMJ6_PHAAN</name>
<keyword evidence="3" id="KW-1185">Reference proteome</keyword>
<gene>
    <name evidence="2" type="primary">Vigan.03G170800</name>
    <name evidence="2" type="ORF">VIGAN_03170800</name>
</gene>
<evidence type="ECO:0000313" key="3">
    <source>
        <dbReference type="Proteomes" id="UP000291084"/>
    </source>
</evidence>
<reference evidence="2 3" key="1">
    <citation type="journal article" date="2015" name="Sci. Rep.">
        <title>The power of single molecule real-time sequencing technology in the de novo assembly of a eukaryotic genome.</title>
        <authorList>
            <person name="Sakai H."/>
            <person name="Naito K."/>
            <person name="Ogiso-Tanaka E."/>
            <person name="Takahashi Y."/>
            <person name="Iseki K."/>
            <person name="Muto C."/>
            <person name="Satou K."/>
            <person name="Teruya K."/>
            <person name="Shiroma A."/>
            <person name="Shimoji M."/>
            <person name="Hirano T."/>
            <person name="Itoh T."/>
            <person name="Kaga A."/>
            <person name="Tomooka N."/>
        </authorList>
    </citation>
    <scope>NUCLEOTIDE SEQUENCE [LARGE SCALE GENOMIC DNA]</scope>
    <source>
        <strain evidence="3">cv. Shumari</strain>
    </source>
</reference>
<feature type="compositionally biased region" description="Low complexity" evidence="1">
    <location>
        <begin position="43"/>
        <end position="58"/>
    </location>
</feature>
<accession>A0A0S3RMJ6</accession>
<organism evidence="2 3">
    <name type="scientific">Vigna angularis var. angularis</name>
    <dbReference type="NCBI Taxonomy" id="157739"/>
    <lineage>
        <taxon>Eukaryota</taxon>
        <taxon>Viridiplantae</taxon>
        <taxon>Streptophyta</taxon>
        <taxon>Embryophyta</taxon>
        <taxon>Tracheophyta</taxon>
        <taxon>Spermatophyta</taxon>
        <taxon>Magnoliopsida</taxon>
        <taxon>eudicotyledons</taxon>
        <taxon>Gunneridae</taxon>
        <taxon>Pentapetalae</taxon>
        <taxon>rosids</taxon>
        <taxon>fabids</taxon>
        <taxon>Fabales</taxon>
        <taxon>Fabaceae</taxon>
        <taxon>Papilionoideae</taxon>
        <taxon>50 kb inversion clade</taxon>
        <taxon>NPAAA clade</taxon>
        <taxon>indigoferoid/millettioid clade</taxon>
        <taxon>Phaseoleae</taxon>
        <taxon>Vigna</taxon>
    </lineage>
</organism>
<proteinExistence type="predicted"/>
<dbReference type="AlphaFoldDB" id="A0A0S3RMJ6"/>
<dbReference type="EMBL" id="AP015036">
    <property type="protein sequence ID" value="BAT81820.1"/>
    <property type="molecule type" value="Genomic_DNA"/>
</dbReference>
<feature type="compositionally biased region" description="Basic and acidic residues" evidence="1">
    <location>
        <begin position="59"/>
        <end position="74"/>
    </location>
</feature>
<protein>
    <submittedName>
        <fullName evidence="2">Uncharacterized protein</fullName>
    </submittedName>
</protein>
<feature type="region of interest" description="Disordered" evidence="1">
    <location>
        <begin position="227"/>
        <end position="247"/>
    </location>
</feature>
<evidence type="ECO:0000313" key="2">
    <source>
        <dbReference type="EMBL" id="BAT81820.1"/>
    </source>
</evidence>
<dbReference type="Proteomes" id="UP000291084">
    <property type="component" value="Chromosome 3"/>
</dbReference>
<feature type="region of interest" description="Disordered" evidence="1">
    <location>
        <begin position="21"/>
        <end position="92"/>
    </location>
</feature>